<keyword evidence="2" id="KW-1003">Cell membrane</keyword>
<dbReference type="Gene3D" id="1.20.1070.10">
    <property type="entry name" value="Rhodopsin 7-helix transmembrane proteins"/>
    <property type="match status" value="1"/>
</dbReference>
<dbReference type="GO" id="GO:0043235">
    <property type="term" value="C:receptor complex"/>
    <property type="evidence" value="ECO:0007669"/>
    <property type="project" value="TreeGrafter"/>
</dbReference>
<reference evidence="13" key="1">
    <citation type="submission" date="2023-03" db="EMBL/GenBank/DDBJ databases">
        <title>Electrophorus voltai genome.</title>
        <authorList>
            <person name="Bian C."/>
        </authorList>
    </citation>
    <scope>NUCLEOTIDE SEQUENCE</scope>
    <source>
        <strain evidence="13">CB-2022</strain>
        <tissue evidence="13">Muscle</tissue>
    </source>
</reference>
<evidence type="ECO:0000256" key="5">
    <source>
        <dbReference type="ARBA" id="ARBA00023040"/>
    </source>
</evidence>
<evidence type="ECO:0000256" key="1">
    <source>
        <dbReference type="ARBA" id="ARBA00004651"/>
    </source>
</evidence>
<keyword evidence="6 11" id="KW-0472">Membrane</keyword>
<evidence type="ECO:0000256" key="8">
    <source>
        <dbReference type="ARBA" id="ARBA00023224"/>
    </source>
</evidence>
<sequence length="498" mass="55481">KCLRRGFRMSSHVFSSHSLKQQPDHLDRPSAWSIVYRGGGQRGVWNVRPNTPRANGSGVTPPSVRALYQTLAVCTMVLMDVLAVVGNLAIMAAIARAPCLHKFVFVFHLCLVDLLAALVLMPLGMLTEQAFFSEAVCQAYLCLGMGLVSAAILTISAINVERYYYVVHPMRYEVKMTMGLVVSVLVGIWIKATLMSALPLLGWTLQKEEAQLSPALAPRYCSLRLMNHGPHLVFMILFTLIYFLCPVLIILVVYCNMFKVARVAAMQQGPVATWVETSQPRSESLSSHSSTAASLGGTRDTPQRNFSGGKAAVVLVAIGGQFLACWLPYFSFHLYAAIMSPSLASLAQVEGMVTWFGYFCFTSNPVFYGCLNRQIREELVRNLARVFKWGRPHEDNQLPSREASIEENFLQFLQSTGCSLRPRNSHSISVPQQEQDDAFPAHHRPPADFHIPGQIMEETSEYTDQQQQNELKIPDNCIKTTAELQGFINEARTKYVHG</sequence>
<evidence type="ECO:0000259" key="12">
    <source>
        <dbReference type="PROSITE" id="PS50262"/>
    </source>
</evidence>
<evidence type="ECO:0000256" key="6">
    <source>
        <dbReference type="ARBA" id="ARBA00023136"/>
    </source>
</evidence>
<feature type="transmembrane region" description="Helical" evidence="11">
    <location>
        <begin position="103"/>
        <end position="126"/>
    </location>
</feature>
<comment type="caution">
    <text evidence="13">The sequence shown here is derived from an EMBL/GenBank/DDBJ whole genome shotgun (WGS) entry which is preliminary data.</text>
</comment>
<dbReference type="GO" id="GO:0005768">
    <property type="term" value="C:endosome"/>
    <property type="evidence" value="ECO:0007669"/>
    <property type="project" value="TreeGrafter"/>
</dbReference>
<evidence type="ECO:0000256" key="7">
    <source>
        <dbReference type="ARBA" id="ARBA00023170"/>
    </source>
</evidence>
<dbReference type="PANTHER" id="PTHR22752:SF5">
    <property type="entry name" value="G-PROTEIN COUPLED RECEPTOR 61"/>
    <property type="match status" value="1"/>
</dbReference>
<dbReference type="GO" id="GO:0004930">
    <property type="term" value="F:G protein-coupled receptor activity"/>
    <property type="evidence" value="ECO:0007669"/>
    <property type="project" value="UniProtKB-KW"/>
</dbReference>
<keyword evidence="3 9" id="KW-0812">Transmembrane</keyword>
<feature type="transmembrane region" description="Helical" evidence="11">
    <location>
        <begin position="180"/>
        <end position="203"/>
    </location>
</feature>
<organism evidence="13 14">
    <name type="scientific">Electrophorus voltai</name>
    <dbReference type="NCBI Taxonomy" id="2609070"/>
    <lineage>
        <taxon>Eukaryota</taxon>
        <taxon>Metazoa</taxon>
        <taxon>Chordata</taxon>
        <taxon>Craniata</taxon>
        <taxon>Vertebrata</taxon>
        <taxon>Euteleostomi</taxon>
        <taxon>Actinopterygii</taxon>
        <taxon>Neopterygii</taxon>
        <taxon>Teleostei</taxon>
        <taxon>Ostariophysi</taxon>
        <taxon>Gymnotiformes</taxon>
        <taxon>Gymnotoidei</taxon>
        <taxon>Gymnotidae</taxon>
        <taxon>Electrophorus</taxon>
    </lineage>
</organism>
<evidence type="ECO:0000256" key="4">
    <source>
        <dbReference type="ARBA" id="ARBA00022989"/>
    </source>
</evidence>
<dbReference type="AlphaFoldDB" id="A0AAD8ZM74"/>
<keyword evidence="8 9" id="KW-0807">Transducer</keyword>
<evidence type="ECO:0000256" key="9">
    <source>
        <dbReference type="RuleBase" id="RU000688"/>
    </source>
</evidence>
<feature type="region of interest" description="Disordered" evidence="10">
    <location>
        <begin position="282"/>
        <end position="302"/>
    </location>
</feature>
<dbReference type="Pfam" id="PF00001">
    <property type="entry name" value="7tm_1"/>
    <property type="match status" value="1"/>
</dbReference>
<protein>
    <recommendedName>
        <fullName evidence="12">G-protein coupled receptors family 1 profile domain-containing protein</fullName>
    </recommendedName>
</protein>
<accession>A0AAD8ZM74</accession>
<keyword evidence="5 9" id="KW-0297">G-protein coupled receptor</keyword>
<feature type="non-terminal residue" evidence="13">
    <location>
        <position position="1"/>
    </location>
</feature>
<dbReference type="InterPro" id="IPR017452">
    <property type="entry name" value="GPCR_Rhodpsn_7TM"/>
</dbReference>
<evidence type="ECO:0000313" key="14">
    <source>
        <dbReference type="Proteomes" id="UP001239994"/>
    </source>
</evidence>
<comment type="subcellular location">
    <subcellularLocation>
        <location evidence="1">Cell membrane</location>
        <topology evidence="1">Multi-pass membrane protein</topology>
    </subcellularLocation>
</comment>
<dbReference type="SUPFAM" id="SSF81321">
    <property type="entry name" value="Family A G protein-coupled receptor-like"/>
    <property type="match status" value="1"/>
</dbReference>
<keyword evidence="7 9" id="KW-0675">Receptor</keyword>
<keyword evidence="4 11" id="KW-1133">Transmembrane helix</keyword>
<evidence type="ECO:0000256" key="11">
    <source>
        <dbReference type="SAM" id="Phobius"/>
    </source>
</evidence>
<dbReference type="PROSITE" id="PS00237">
    <property type="entry name" value="G_PROTEIN_RECEP_F1_1"/>
    <property type="match status" value="1"/>
</dbReference>
<feature type="transmembrane region" description="Helical" evidence="11">
    <location>
        <begin position="352"/>
        <end position="371"/>
    </location>
</feature>
<evidence type="ECO:0000256" key="3">
    <source>
        <dbReference type="ARBA" id="ARBA00022692"/>
    </source>
</evidence>
<dbReference type="EMBL" id="JAROKS010000009">
    <property type="protein sequence ID" value="KAK1801400.1"/>
    <property type="molecule type" value="Genomic_DNA"/>
</dbReference>
<feature type="domain" description="G-protein coupled receptors family 1 profile" evidence="12">
    <location>
        <begin position="86"/>
        <end position="368"/>
    </location>
</feature>
<dbReference type="CDD" id="cd15220">
    <property type="entry name" value="7tmA_GPR61_GPR62-like"/>
    <property type="match status" value="1"/>
</dbReference>
<feature type="transmembrane region" description="Helical" evidence="11">
    <location>
        <begin position="138"/>
        <end position="160"/>
    </location>
</feature>
<gene>
    <name evidence="13" type="ORF">P4O66_023093</name>
</gene>
<dbReference type="InterPro" id="IPR000276">
    <property type="entry name" value="GPCR_Rhodpsn"/>
</dbReference>
<dbReference type="PRINTS" id="PR00237">
    <property type="entry name" value="GPCRRHODOPSN"/>
</dbReference>
<dbReference type="PANTHER" id="PTHR22752">
    <property type="entry name" value="G PROTEIN-COUPLED RECEPTOR"/>
    <property type="match status" value="1"/>
</dbReference>
<evidence type="ECO:0000256" key="10">
    <source>
        <dbReference type="SAM" id="MobiDB-lite"/>
    </source>
</evidence>
<feature type="transmembrane region" description="Helical" evidence="11">
    <location>
        <begin position="66"/>
        <end position="91"/>
    </location>
</feature>
<feature type="transmembrane region" description="Helical" evidence="11">
    <location>
        <begin position="232"/>
        <end position="254"/>
    </location>
</feature>
<dbReference type="GO" id="GO:0005886">
    <property type="term" value="C:plasma membrane"/>
    <property type="evidence" value="ECO:0007669"/>
    <property type="project" value="UniProtKB-SubCell"/>
</dbReference>
<name>A0AAD8ZM74_9TELE</name>
<feature type="compositionally biased region" description="Low complexity" evidence="10">
    <location>
        <begin position="282"/>
        <end position="298"/>
    </location>
</feature>
<evidence type="ECO:0000256" key="2">
    <source>
        <dbReference type="ARBA" id="ARBA00022475"/>
    </source>
</evidence>
<dbReference type="Proteomes" id="UP001239994">
    <property type="component" value="Unassembled WGS sequence"/>
</dbReference>
<evidence type="ECO:0000313" key="13">
    <source>
        <dbReference type="EMBL" id="KAK1801400.1"/>
    </source>
</evidence>
<comment type="similarity">
    <text evidence="9">Belongs to the G-protein coupled receptor 1 family.</text>
</comment>
<dbReference type="PROSITE" id="PS50262">
    <property type="entry name" value="G_PROTEIN_RECEP_F1_2"/>
    <property type="match status" value="1"/>
</dbReference>
<proteinExistence type="inferred from homology"/>
<feature type="transmembrane region" description="Helical" evidence="11">
    <location>
        <begin position="311"/>
        <end position="332"/>
    </location>
</feature>
<keyword evidence="14" id="KW-1185">Reference proteome</keyword>